<proteinExistence type="predicted"/>
<dbReference type="InterPro" id="IPR029069">
    <property type="entry name" value="HotDog_dom_sf"/>
</dbReference>
<dbReference type="NCBIfam" id="NF041195">
    <property type="entry name" value="ScbA_BarX_GamBu"/>
    <property type="match status" value="1"/>
</dbReference>
<dbReference type="RefSeq" id="WP_184934254.1">
    <property type="nucleotide sequence ID" value="NZ_JACHJV010000001.1"/>
</dbReference>
<evidence type="ECO:0000313" key="2">
    <source>
        <dbReference type="EMBL" id="MBB4922007.1"/>
    </source>
</evidence>
<dbReference type="AlphaFoldDB" id="A0A7W7QYA2"/>
<name>A0A7W7QYA2_KITKI</name>
<dbReference type="GO" id="GO:0016740">
    <property type="term" value="F:transferase activity"/>
    <property type="evidence" value="ECO:0007669"/>
    <property type="project" value="InterPro"/>
</dbReference>
<sequence length="340" mass="36720">MKVLDRELPELAAELSFLRTVDRALLHRRNLTEVFLTDVRRVNERDFLAAAQLPRVHPHFTGHLAGPGVLDAMLLLECCRQAETYAAHALFGVAMDASFVLRDWDLRLDQHTVEPAGAAPHELIMLARTGEPTLSGTELRGLDYTFDLWIDARWVGTAQISVGYVPKPAYRVLRSRKRNGPPPSSDEIGSIAVGTPVEPNRVGRLSPTDVVLLDADARTGPACAVLRVPVENPSMFDHAQDHVPGMVLVEAARQLGLFAAAQHGGPTAAQLAVTALNASFTSYAELDNPVTLTAERVEPAATDGTIATNQVEIEVAVLQREAEVSRVSLTLVGAAPESGQ</sequence>
<feature type="domain" description="A-factor biosynthesis hotdog" evidence="1">
    <location>
        <begin position="202"/>
        <end position="330"/>
    </location>
</feature>
<organism evidence="2 3">
    <name type="scientific">Kitasatospora kifunensis</name>
    <name type="common">Streptomyces kifunensis</name>
    <dbReference type="NCBI Taxonomy" id="58351"/>
    <lineage>
        <taxon>Bacteria</taxon>
        <taxon>Bacillati</taxon>
        <taxon>Actinomycetota</taxon>
        <taxon>Actinomycetes</taxon>
        <taxon>Kitasatosporales</taxon>
        <taxon>Streptomycetaceae</taxon>
        <taxon>Kitasatospora</taxon>
    </lineage>
</organism>
<reference evidence="2 3" key="1">
    <citation type="submission" date="2020-08" db="EMBL/GenBank/DDBJ databases">
        <title>Sequencing the genomes of 1000 actinobacteria strains.</title>
        <authorList>
            <person name="Klenk H.-P."/>
        </authorList>
    </citation>
    <scope>NUCLEOTIDE SEQUENCE [LARGE SCALE GENOMIC DNA]</scope>
    <source>
        <strain evidence="2 3">DSM 41654</strain>
    </source>
</reference>
<dbReference type="InterPro" id="IPR047757">
    <property type="entry name" value="AfsA-like"/>
</dbReference>
<accession>A0A7W7QYA2</accession>
<dbReference type="InterPro" id="IPR005509">
    <property type="entry name" value="AfsA_hotdog_dom"/>
</dbReference>
<protein>
    <submittedName>
        <fullName evidence="2">3-hydroxymyristoyl/3-hydroxydecanoyl-(Acyl carrier protein) dehydratase</fullName>
    </submittedName>
</protein>
<gene>
    <name evidence="2" type="ORF">FHR34_001000</name>
</gene>
<feature type="domain" description="A-factor biosynthesis hotdog" evidence="1">
    <location>
        <begin position="26"/>
        <end position="159"/>
    </location>
</feature>
<evidence type="ECO:0000259" key="1">
    <source>
        <dbReference type="Pfam" id="PF03756"/>
    </source>
</evidence>
<keyword evidence="3" id="KW-1185">Reference proteome</keyword>
<dbReference type="SUPFAM" id="SSF54637">
    <property type="entry name" value="Thioesterase/thiol ester dehydrase-isomerase"/>
    <property type="match status" value="1"/>
</dbReference>
<evidence type="ECO:0000313" key="3">
    <source>
        <dbReference type="Proteomes" id="UP000540506"/>
    </source>
</evidence>
<comment type="caution">
    <text evidence="2">The sequence shown here is derived from an EMBL/GenBank/DDBJ whole genome shotgun (WGS) entry which is preliminary data.</text>
</comment>
<dbReference type="Pfam" id="PF03756">
    <property type="entry name" value="AfsA"/>
    <property type="match status" value="2"/>
</dbReference>
<dbReference type="Proteomes" id="UP000540506">
    <property type="component" value="Unassembled WGS sequence"/>
</dbReference>
<dbReference type="EMBL" id="JACHJV010000001">
    <property type="protein sequence ID" value="MBB4922007.1"/>
    <property type="molecule type" value="Genomic_DNA"/>
</dbReference>